<organism evidence="1 2">
    <name type="scientific">Rhodovibrio sodomensis</name>
    <dbReference type="NCBI Taxonomy" id="1088"/>
    <lineage>
        <taxon>Bacteria</taxon>
        <taxon>Pseudomonadati</taxon>
        <taxon>Pseudomonadota</taxon>
        <taxon>Alphaproteobacteria</taxon>
        <taxon>Rhodospirillales</taxon>
        <taxon>Rhodovibrionaceae</taxon>
        <taxon>Rhodovibrio</taxon>
    </lineage>
</organism>
<accession>A0ABS1D9F3</accession>
<reference evidence="1 2" key="1">
    <citation type="journal article" date="2020" name="Microorganisms">
        <title>Osmotic Adaptation and Compatible Solute Biosynthesis of Phototrophic Bacteria as Revealed from Genome Analyses.</title>
        <authorList>
            <person name="Imhoff J.F."/>
            <person name="Rahn T."/>
            <person name="Kunzel S."/>
            <person name="Keller A."/>
            <person name="Neulinger S.C."/>
        </authorList>
    </citation>
    <scope>NUCLEOTIDE SEQUENCE [LARGE SCALE GENOMIC DNA]</scope>
    <source>
        <strain evidence="1 2">DSM 9895</strain>
    </source>
</reference>
<gene>
    <name evidence="1" type="ORF">CKO28_03185</name>
</gene>
<dbReference type="Proteomes" id="UP001296873">
    <property type="component" value="Unassembled WGS sequence"/>
</dbReference>
<comment type="caution">
    <text evidence="1">The sequence shown here is derived from an EMBL/GenBank/DDBJ whole genome shotgun (WGS) entry which is preliminary data.</text>
</comment>
<proteinExistence type="predicted"/>
<name>A0ABS1D9F3_9PROT</name>
<evidence type="ECO:0000313" key="2">
    <source>
        <dbReference type="Proteomes" id="UP001296873"/>
    </source>
</evidence>
<evidence type="ECO:0000313" key="1">
    <source>
        <dbReference type="EMBL" id="MBK1667048.1"/>
    </source>
</evidence>
<sequence length="220" mass="24414">MTQFRTSVVKVEHALAYITQQGCKATSLTAPAVMNLLFEAECRHLATYGRPITGDHYIAEPFGVRGRTASGLINHEPVVMSWLQSSGRFASPNRPADDAANRAFEKPNPIGHVGRGGRLIVYPPLQDYDGEEVGIHGASLPRRPDRVARTYWALSQSDRDTIDFICGLFGGFDADAWHNRFARWPFWLAHQGELIPLEAMLPGDADKSADIRERASRTVI</sequence>
<dbReference type="RefSeq" id="WP_200339109.1">
    <property type="nucleotide sequence ID" value="NZ_NRRL01000003.1"/>
</dbReference>
<dbReference type="EMBL" id="NRRL01000003">
    <property type="protein sequence ID" value="MBK1667048.1"/>
    <property type="molecule type" value="Genomic_DNA"/>
</dbReference>
<protein>
    <submittedName>
        <fullName evidence="1">Uncharacterized protein</fullName>
    </submittedName>
</protein>
<keyword evidence="2" id="KW-1185">Reference proteome</keyword>